<accession>A0AAN6RZY4</accession>
<name>A0AAN6RZY4_9PEZI</name>
<gene>
    <name evidence="4" type="ORF">QBC46DRAFT_298915</name>
</gene>
<feature type="region of interest" description="Disordered" evidence="2">
    <location>
        <begin position="1028"/>
        <end position="1149"/>
    </location>
</feature>
<keyword evidence="1" id="KW-0677">Repeat</keyword>
<evidence type="ECO:0000259" key="3">
    <source>
        <dbReference type="Pfam" id="PF24883"/>
    </source>
</evidence>
<protein>
    <recommendedName>
        <fullName evidence="3">Nephrocystin 3-like N-terminal domain-containing protein</fullName>
    </recommendedName>
</protein>
<dbReference type="AlphaFoldDB" id="A0AAN6RZY4"/>
<proteinExistence type="predicted"/>
<comment type="caution">
    <text evidence="4">The sequence shown here is derived from an EMBL/GenBank/DDBJ whole genome shotgun (WGS) entry which is preliminary data.</text>
</comment>
<dbReference type="InterPro" id="IPR056884">
    <property type="entry name" value="NPHP3-like_N"/>
</dbReference>
<dbReference type="PANTHER" id="PTHR10039:SF5">
    <property type="entry name" value="NACHT DOMAIN-CONTAINING PROTEIN"/>
    <property type="match status" value="1"/>
</dbReference>
<sequence length="1169" mass="130403">MKAKEDTIKSVGLSILYEPDQPTDTIVDIVLVHGIGGHPVRSWKYQRNRVADIPKTSISTLQLASLRKRLRKTAPLTRSNSEPLLARELQQFSSTNTGRTRNVLVKKNSAKSSSRLKLIDWAAAALDGEHHEDKIEVYWPLDLLPSSCANASILTFGYHTLVVDKKPLRLQDDIFAHARELLHELANDRESRGVRGRPILFIAHSTGGILVKELLRISEQDCDGALKDILFSTSAVVFLGCPHRATEHAKLGDAVRSMASVTLNGIDSNDSVLQNLSGATSVEVDLGRQAFIRIWNDYNFKVKTFQESLIPSFRLSALRSEATIRRLASFIGDPRENAETIGALHGDISKFSSSDDPSYQSLTNALFRYIQNERSRRHKLNTKETECLAALARPHFSLSETHPATSYPGTCLWLYDMPELQAWHHRSDCNKNKVLWIRGESGCGKSILLRSLRTRLERQWGPAGSSFIWASSAKGQHTNSNGSMSFPGMGHETSSLASLYRSLLAQLFLQDPHLRNTLLSLCKRQLQSRDAGCDPQTLLDDTIIVSFFGDYVKQPKIETPTRRTFIFVDIPDHASPTHLEEVIGRLSQLARNSDFSICVASAYHPELSTANAIDIVMHLRNADDLLRYINLNFVGEWEERNRTVVRIGQKAGGVFLWAEIIVNILNAAISEGATPDLIEYTLEEVPGDLHGLYEWMLATLNERERAESLVLFQWVILAAEPMRLNDLFVAIRLTDSDPKEFEDFGPFAALRVGPPSSMRELRQLRNSEITSDTPYQFHRWIRARSIGLLELKSEQARQGGEGEPLGLQRVQPIHDSVLSFFLSGRGFACLSSAEGVPAEDFVDISHYSLLRACLRYLNMRDFEHIGQGGHAQSPGGGNKGVSSSSWQRNVLDQRQLVMSSYPFLQYAVDNLLYHMLTPRFYRYFLPQHELFLVLSANRFRLWRRWTSLMGISSSSLSDPVVTIFASHSTGPVAPLLSPVYGAIYRLERVFRKLSRLSAQKVADKLMSPILPIPPSATSWERKMEWTPHTPRFKVPPTLRLTLPPPVKSPVKPGQGRSPNKSPKSPARSPGTASGKSPRSPISSVMSLNNSPDKSPVKRSPITGQSRIPMKSPLKSPGNSPTSSLAKSASRITMKGSPMSPVRGPLKSPLVTEMRASDKIGVELRSSVYV</sequence>
<dbReference type="SUPFAM" id="SSF53474">
    <property type="entry name" value="alpha/beta-Hydrolases"/>
    <property type="match status" value="1"/>
</dbReference>
<evidence type="ECO:0000256" key="2">
    <source>
        <dbReference type="SAM" id="MobiDB-lite"/>
    </source>
</evidence>
<reference evidence="5" key="1">
    <citation type="journal article" date="2023" name="Mol. Phylogenet. Evol.">
        <title>Genome-scale phylogeny and comparative genomics of the fungal order Sordariales.</title>
        <authorList>
            <person name="Hensen N."/>
            <person name="Bonometti L."/>
            <person name="Westerberg I."/>
            <person name="Brannstrom I.O."/>
            <person name="Guillou S."/>
            <person name="Cros-Aarteil S."/>
            <person name="Calhoun S."/>
            <person name="Haridas S."/>
            <person name="Kuo A."/>
            <person name="Mondo S."/>
            <person name="Pangilinan J."/>
            <person name="Riley R."/>
            <person name="LaButti K."/>
            <person name="Andreopoulos B."/>
            <person name="Lipzen A."/>
            <person name="Chen C."/>
            <person name="Yan M."/>
            <person name="Daum C."/>
            <person name="Ng V."/>
            <person name="Clum A."/>
            <person name="Steindorff A."/>
            <person name="Ohm R.A."/>
            <person name="Martin F."/>
            <person name="Silar P."/>
            <person name="Natvig D.O."/>
            <person name="Lalanne C."/>
            <person name="Gautier V."/>
            <person name="Ament-Velasquez S.L."/>
            <person name="Kruys A."/>
            <person name="Hutchinson M.I."/>
            <person name="Powell A.J."/>
            <person name="Barry K."/>
            <person name="Miller A.N."/>
            <person name="Grigoriev I.V."/>
            <person name="Debuchy R."/>
            <person name="Gladieux P."/>
            <person name="Hiltunen Thoren M."/>
            <person name="Johannesson H."/>
        </authorList>
    </citation>
    <scope>NUCLEOTIDE SEQUENCE [LARGE SCALE GENOMIC DNA]</scope>
    <source>
        <strain evidence="5">CBS 340.73</strain>
    </source>
</reference>
<dbReference type="Gene3D" id="3.40.50.1820">
    <property type="entry name" value="alpha/beta hydrolase"/>
    <property type="match status" value="1"/>
</dbReference>
<evidence type="ECO:0000256" key="1">
    <source>
        <dbReference type="ARBA" id="ARBA00022737"/>
    </source>
</evidence>
<feature type="compositionally biased region" description="Polar residues" evidence="2">
    <location>
        <begin position="1116"/>
        <end position="1130"/>
    </location>
</feature>
<dbReference type="InterPro" id="IPR029058">
    <property type="entry name" value="AB_hydrolase_fold"/>
</dbReference>
<dbReference type="Pfam" id="PF24883">
    <property type="entry name" value="NPHP3_N"/>
    <property type="match status" value="1"/>
</dbReference>
<feature type="compositionally biased region" description="Polar residues" evidence="2">
    <location>
        <begin position="1070"/>
        <end position="1092"/>
    </location>
</feature>
<feature type="domain" description="Nephrocystin 3-like N-terminal" evidence="3">
    <location>
        <begin position="409"/>
        <end position="595"/>
    </location>
</feature>
<evidence type="ECO:0000313" key="5">
    <source>
        <dbReference type="Proteomes" id="UP001303473"/>
    </source>
</evidence>
<dbReference type="Proteomes" id="UP001303473">
    <property type="component" value="Unassembled WGS sequence"/>
</dbReference>
<evidence type="ECO:0000313" key="4">
    <source>
        <dbReference type="EMBL" id="KAK3934968.1"/>
    </source>
</evidence>
<dbReference type="PANTHER" id="PTHR10039">
    <property type="entry name" value="AMELOGENIN"/>
    <property type="match status" value="1"/>
</dbReference>
<organism evidence="4 5">
    <name type="scientific">Diplogelasinospora grovesii</name>
    <dbReference type="NCBI Taxonomy" id="303347"/>
    <lineage>
        <taxon>Eukaryota</taxon>
        <taxon>Fungi</taxon>
        <taxon>Dikarya</taxon>
        <taxon>Ascomycota</taxon>
        <taxon>Pezizomycotina</taxon>
        <taxon>Sordariomycetes</taxon>
        <taxon>Sordariomycetidae</taxon>
        <taxon>Sordariales</taxon>
        <taxon>Diplogelasinosporaceae</taxon>
        <taxon>Diplogelasinospora</taxon>
    </lineage>
</organism>
<dbReference type="EMBL" id="MU853949">
    <property type="protein sequence ID" value="KAK3934968.1"/>
    <property type="molecule type" value="Genomic_DNA"/>
</dbReference>
<keyword evidence="5" id="KW-1185">Reference proteome</keyword>